<organism evidence="1 2">
    <name type="scientific">Laodelphax striatellus</name>
    <name type="common">Small brown planthopper</name>
    <name type="synonym">Delphax striatella</name>
    <dbReference type="NCBI Taxonomy" id="195883"/>
    <lineage>
        <taxon>Eukaryota</taxon>
        <taxon>Metazoa</taxon>
        <taxon>Ecdysozoa</taxon>
        <taxon>Arthropoda</taxon>
        <taxon>Hexapoda</taxon>
        <taxon>Insecta</taxon>
        <taxon>Pterygota</taxon>
        <taxon>Neoptera</taxon>
        <taxon>Paraneoptera</taxon>
        <taxon>Hemiptera</taxon>
        <taxon>Auchenorrhyncha</taxon>
        <taxon>Fulgoroidea</taxon>
        <taxon>Delphacidae</taxon>
        <taxon>Criomorphinae</taxon>
        <taxon>Laodelphax</taxon>
    </lineage>
</organism>
<keyword evidence="2" id="KW-1185">Reference proteome</keyword>
<dbReference type="Proteomes" id="UP000291343">
    <property type="component" value="Unassembled WGS sequence"/>
</dbReference>
<dbReference type="AlphaFoldDB" id="A0A482XFX7"/>
<evidence type="ECO:0000313" key="2">
    <source>
        <dbReference type="Proteomes" id="UP000291343"/>
    </source>
</evidence>
<reference evidence="1 2" key="1">
    <citation type="journal article" date="2017" name="Gigascience">
        <title>Genome sequence of the small brown planthopper, Laodelphax striatellus.</title>
        <authorList>
            <person name="Zhu J."/>
            <person name="Jiang F."/>
            <person name="Wang X."/>
            <person name="Yang P."/>
            <person name="Bao Y."/>
            <person name="Zhao W."/>
            <person name="Wang W."/>
            <person name="Lu H."/>
            <person name="Wang Q."/>
            <person name="Cui N."/>
            <person name="Li J."/>
            <person name="Chen X."/>
            <person name="Luo L."/>
            <person name="Yu J."/>
            <person name="Kang L."/>
            <person name="Cui F."/>
        </authorList>
    </citation>
    <scope>NUCLEOTIDE SEQUENCE [LARGE SCALE GENOMIC DNA]</scope>
    <source>
        <strain evidence="1">Lst14</strain>
    </source>
</reference>
<evidence type="ECO:0000313" key="1">
    <source>
        <dbReference type="EMBL" id="RZF44637.1"/>
    </source>
</evidence>
<gene>
    <name evidence="1" type="ORF">LSTR_LSTR000589</name>
</gene>
<accession>A0A482XFX7</accession>
<dbReference type="EMBL" id="QKKF02010319">
    <property type="protein sequence ID" value="RZF44637.1"/>
    <property type="molecule type" value="Genomic_DNA"/>
</dbReference>
<protein>
    <submittedName>
        <fullName evidence="1">Uncharacterized protein</fullName>
    </submittedName>
</protein>
<proteinExistence type="predicted"/>
<name>A0A482XFX7_LAOST</name>
<comment type="caution">
    <text evidence="1">The sequence shown here is derived from an EMBL/GenBank/DDBJ whole genome shotgun (WGS) entry which is preliminary data.</text>
</comment>
<dbReference type="InParanoid" id="A0A482XFX7"/>
<sequence length="193" mass="20670">MEIWAQTRAASSNPTVMIYLGAPLKHDWCKGQGRAEHGSQHPPQSVLIGKGIPIFTDDAKSDAAATAKRPQATAAAGRVASRKSLQFSAATLADLKENQPNFRVPALTAAPRFKTGRDDVGILPDGDFADTTCNTRAFQLALPSSTPLITHPLRASSMANQDNNCSMLLADGSHKPNTELSIIMEASKELYSR</sequence>